<evidence type="ECO:0000313" key="13">
    <source>
        <dbReference type="EMBL" id="GGB49675.1"/>
    </source>
</evidence>
<proteinExistence type="inferred from homology"/>
<dbReference type="Proteomes" id="UP000605148">
    <property type="component" value="Unassembled WGS sequence"/>
</dbReference>
<dbReference type="InterPro" id="IPR020094">
    <property type="entry name" value="TruA/RsuA/RluB/E/F_N"/>
</dbReference>
<dbReference type="InterPro" id="IPR036986">
    <property type="entry name" value="S4_RNA-bd_sf"/>
</dbReference>
<dbReference type="InterPro" id="IPR020103">
    <property type="entry name" value="PsdUridine_synth_cat_dom_sf"/>
</dbReference>
<dbReference type="NCBIfam" id="TIGR00093">
    <property type="entry name" value="pseudouridine synthase"/>
    <property type="match status" value="1"/>
</dbReference>
<dbReference type="GO" id="GO:0003723">
    <property type="term" value="F:RNA binding"/>
    <property type="evidence" value="ECO:0007669"/>
    <property type="project" value="UniProtKB-KW"/>
</dbReference>
<evidence type="ECO:0000256" key="6">
    <source>
        <dbReference type="ARBA" id="ARBA00041097"/>
    </source>
</evidence>
<evidence type="ECO:0000256" key="3">
    <source>
        <dbReference type="ARBA" id="ARBA00036749"/>
    </source>
</evidence>
<comment type="similarity">
    <text evidence="1">Belongs to the pseudouridine synthase RsuA family.</text>
</comment>
<feature type="domain" description="Pseudouridine synthase RsuA/RluA-like" evidence="12">
    <location>
        <begin position="60"/>
        <end position="193"/>
    </location>
</feature>
<evidence type="ECO:0000259" key="12">
    <source>
        <dbReference type="Pfam" id="PF00849"/>
    </source>
</evidence>
<dbReference type="PANTHER" id="PTHR47683:SF4">
    <property type="entry name" value="PSEUDOURIDINE SYNTHASE"/>
    <property type="match status" value="1"/>
</dbReference>
<organism evidence="13 14">
    <name type="scientific">Roseibium aquae</name>
    <dbReference type="NCBI Taxonomy" id="1323746"/>
    <lineage>
        <taxon>Bacteria</taxon>
        <taxon>Pseudomonadati</taxon>
        <taxon>Pseudomonadota</taxon>
        <taxon>Alphaproteobacteria</taxon>
        <taxon>Hyphomicrobiales</taxon>
        <taxon>Stappiaceae</taxon>
        <taxon>Roseibium</taxon>
    </lineage>
</organism>
<reference evidence="13" key="1">
    <citation type="journal article" date="2014" name="Int. J. Syst. Evol. Microbiol.">
        <title>Complete genome sequence of Corynebacterium casei LMG S-19264T (=DSM 44701T), isolated from a smear-ripened cheese.</title>
        <authorList>
            <consortium name="US DOE Joint Genome Institute (JGI-PGF)"/>
            <person name="Walter F."/>
            <person name="Albersmeier A."/>
            <person name="Kalinowski J."/>
            <person name="Ruckert C."/>
        </authorList>
    </citation>
    <scope>NUCLEOTIDE SEQUENCE</scope>
    <source>
        <strain evidence="13">CGMCC 1.12426</strain>
    </source>
</reference>
<dbReference type="PANTHER" id="PTHR47683">
    <property type="entry name" value="PSEUDOURIDINE SYNTHASE FAMILY PROTEIN-RELATED"/>
    <property type="match status" value="1"/>
</dbReference>
<dbReference type="CDD" id="cd02553">
    <property type="entry name" value="PseudoU_synth_RsuA"/>
    <property type="match status" value="1"/>
</dbReference>
<dbReference type="EMBL" id="BMFA01000006">
    <property type="protein sequence ID" value="GGB49675.1"/>
    <property type="molecule type" value="Genomic_DNA"/>
</dbReference>
<evidence type="ECO:0000256" key="5">
    <source>
        <dbReference type="ARBA" id="ARBA00038915"/>
    </source>
</evidence>
<dbReference type="GO" id="GO:0005829">
    <property type="term" value="C:cytosol"/>
    <property type="evidence" value="ECO:0007669"/>
    <property type="project" value="UniProtKB-ARBA"/>
</dbReference>
<dbReference type="AlphaFoldDB" id="A0A916TKP2"/>
<evidence type="ECO:0000313" key="14">
    <source>
        <dbReference type="Proteomes" id="UP000605148"/>
    </source>
</evidence>
<dbReference type="RefSeq" id="WP_150496293.1">
    <property type="nucleotide sequence ID" value="NZ_BMFA01000006.1"/>
</dbReference>
<dbReference type="EC" id="5.4.99.19" evidence="5"/>
<comment type="catalytic activity">
    <reaction evidence="3">
        <text>uridine(516) in 16S rRNA = pseudouridine(516) in 16S rRNA</text>
        <dbReference type="Rhea" id="RHEA:38867"/>
        <dbReference type="Rhea" id="RHEA-COMP:10089"/>
        <dbReference type="Rhea" id="RHEA-COMP:10090"/>
        <dbReference type="ChEBI" id="CHEBI:65314"/>
        <dbReference type="ChEBI" id="CHEBI:65315"/>
        <dbReference type="EC" id="5.4.99.19"/>
    </reaction>
</comment>
<dbReference type="Pfam" id="PF00849">
    <property type="entry name" value="PseudoU_synth_2"/>
    <property type="match status" value="1"/>
</dbReference>
<name>A0A916TKP2_9HYPH</name>
<dbReference type="InterPro" id="IPR042092">
    <property type="entry name" value="PsdUridine_s_RsuA/RluB/E/F_cat"/>
</dbReference>
<evidence type="ECO:0000256" key="1">
    <source>
        <dbReference type="ARBA" id="ARBA00008348"/>
    </source>
</evidence>
<dbReference type="InterPro" id="IPR050343">
    <property type="entry name" value="RsuA_PseudoU_synthase"/>
</dbReference>
<dbReference type="SUPFAM" id="SSF55120">
    <property type="entry name" value="Pseudouridine synthase"/>
    <property type="match status" value="1"/>
</dbReference>
<dbReference type="FunFam" id="3.30.70.1560:FF:000001">
    <property type="entry name" value="Pseudouridine synthase"/>
    <property type="match status" value="1"/>
</dbReference>
<comment type="function">
    <text evidence="4">Responsible for synthesis of pseudouridine from uracil-516 in 16S ribosomal RNA.</text>
</comment>
<keyword evidence="11" id="KW-0694">RNA-binding</keyword>
<evidence type="ECO:0000256" key="10">
    <source>
        <dbReference type="ARBA" id="ARBA00043143"/>
    </source>
</evidence>
<dbReference type="CDD" id="cd00165">
    <property type="entry name" value="S4"/>
    <property type="match status" value="1"/>
</dbReference>
<dbReference type="PROSITE" id="PS50889">
    <property type="entry name" value="S4"/>
    <property type="match status" value="1"/>
</dbReference>
<comment type="caution">
    <text evidence="13">The sequence shown here is derived from an EMBL/GenBank/DDBJ whole genome shotgun (WGS) entry which is preliminary data.</text>
</comment>
<dbReference type="InterPro" id="IPR000748">
    <property type="entry name" value="PsdUridine_synth_RsuA/RluB/E/F"/>
</dbReference>
<keyword evidence="14" id="KW-1185">Reference proteome</keyword>
<evidence type="ECO:0000256" key="8">
    <source>
        <dbReference type="ARBA" id="ARBA00042589"/>
    </source>
</evidence>
<gene>
    <name evidence="13" type="primary">rsuA</name>
    <name evidence="13" type="ORF">GCM10011316_22230</name>
</gene>
<dbReference type="Gene3D" id="3.30.70.1560">
    <property type="entry name" value="Alpha-L RNA-binding motif"/>
    <property type="match status" value="1"/>
</dbReference>
<reference evidence="13" key="2">
    <citation type="submission" date="2020-09" db="EMBL/GenBank/DDBJ databases">
        <authorList>
            <person name="Sun Q."/>
            <person name="Zhou Y."/>
        </authorList>
    </citation>
    <scope>NUCLEOTIDE SEQUENCE</scope>
    <source>
        <strain evidence="13">CGMCC 1.12426</strain>
    </source>
</reference>
<evidence type="ECO:0000256" key="11">
    <source>
        <dbReference type="PROSITE-ProRule" id="PRU00182"/>
    </source>
</evidence>
<evidence type="ECO:0000256" key="4">
    <source>
        <dbReference type="ARBA" id="ARBA00037590"/>
    </source>
</evidence>
<accession>A0A916TKP2</accession>
<dbReference type="Gene3D" id="3.10.290.10">
    <property type="entry name" value="RNA-binding S4 domain"/>
    <property type="match status" value="1"/>
</dbReference>
<evidence type="ECO:0000256" key="2">
    <source>
        <dbReference type="ARBA" id="ARBA00023235"/>
    </source>
</evidence>
<dbReference type="GO" id="GO:0000455">
    <property type="term" value="P:enzyme-directed rRNA pseudouridine synthesis"/>
    <property type="evidence" value="ECO:0007669"/>
    <property type="project" value="UniProtKB-ARBA"/>
</dbReference>
<evidence type="ECO:0000256" key="9">
    <source>
        <dbReference type="ARBA" id="ARBA00042844"/>
    </source>
</evidence>
<dbReference type="Gene3D" id="3.30.70.580">
    <property type="entry name" value="Pseudouridine synthase I, catalytic domain, N-terminal subdomain"/>
    <property type="match status" value="1"/>
</dbReference>
<keyword evidence="2" id="KW-0413">Isomerase</keyword>
<dbReference type="SUPFAM" id="SSF55174">
    <property type="entry name" value="Alpha-L RNA-binding motif"/>
    <property type="match status" value="1"/>
</dbReference>
<evidence type="ECO:0000256" key="7">
    <source>
        <dbReference type="ARBA" id="ARBA00041336"/>
    </source>
</evidence>
<dbReference type="InterPro" id="IPR006145">
    <property type="entry name" value="PsdUridine_synth_RsuA/RluA"/>
</dbReference>
<dbReference type="GO" id="GO:0160136">
    <property type="term" value="F:16S rRNA pseudouridine(516) synthase activity"/>
    <property type="evidence" value="ECO:0007669"/>
    <property type="project" value="UniProtKB-EC"/>
</dbReference>
<dbReference type="OrthoDB" id="9807213at2"/>
<protein>
    <recommendedName>
        <fullName evidence="6">Ribosomal small subunit pseudouridine synthase A</fullName>
        <ecNumber evidence="5">5.4.99.19</ecNumber>
    </recommendedName>
    <alternativeName>
        <fullName evidence="8">16S pseudouridylate 516 synthase</fullName>
    </alternativeName>
    <alternativeName>
        <fullName evidence="7">16S rRNA pseudouridine(516) synthase</fullName>
    </alternativeName>
    <alternativeName>
        <fullName evidence="9">rRNA pseudouridylate synthase A</fullName>
    </alternativeName>
    <alternativeName>
        <fullName evidence="10">rRNA-uridine isomerase A</fullName>
    </alternativeName>
</protein>
<sequence length="237" mass="26338">MRLVKLIANLGYGSRKEIQAAIRNGWVTDCGGTKLKPDSKTAHEDILFDDAPLDPAPGMVLLMNKPLGYTCSTKDQGRLVYDLLPGRFRLRKPPVSTVGRLDKETSGMLLFTDDGTFLHRVISPKSDVPKVYEVTLDRPLRGDEGKLFASGGMMLESETKPLKPAALEVLSETHVRLTLHEGRYHQVRRMFAATGNHVVTLSRIRIGGLELDALEEGSWRLLDETDKARIFSITPEA</sequence>